<evidence type="ECO:0000313" key="2">
    <source>
        <dbReference type="EMBL" id="CAB4161198.1"/>
    </source>
</evidence>
<sequence>MKLGETFAAADFAPAQSYELIPAGWYTAVITDAELKPTKSGTGEYIKLRYDITGPSSQGRVVFSNLNIKNPNAKAEEIGRQQLGEMMRALGLSSVSDTDQLINGHLTIKVDIRPASGDYNAQNEVKGWKSNIGSLPPQPKPDAPAGASGKAAPPWSRK</sequence>
<evidence type="ECO:0000256" key="1">
    <source>
        <dbReference type="SAM" id="MobiDB-lite"/>
    </source>
</evidence>
<proteinExistence type="predicted"/>
<name>A0A6J5NVR2_9CAUD</name>
<accession>A0A6J5NVR2</accession>
<protein>
    <recommendedName>
        <fullName evidence="3">DUF669 domain-containing protein</fullName>
    </recommendedName>
</protein>
<evidence type="ECO:0008006" key="3">
    <source>
        <dbReference type="Google" id="ProtNLM"/>
    </source>
</evidence>
<feature type="compositionally biased region" description="Low complexity" evidence="1">
    <location>
        <begin position="143"/>
        <end position="158"/>
    </location>
</feature>
<gene>
    <name evidence="2" type="ORF">UFOVP764_37</name>
</gene>
<feature type="region of interest" description="Disordered" evidence="1">
    <location>
        <begin position="127"/>
        <end position="158"/>
    </location>
</feature>
<dbReference type="EMBL" id="LR796711">
    <property type="protein sequence ID" value="CAB4161198.1"/>
    <property type="molecule type" value="Genomic_DNA"/>
</dbReference>
<dbReference type="Pfam" id="PF05037">
    <property type="entry name" value="DUF669"/>
    <property type="match status" value="1"/>
</dbReference>
<organism evidence="2">
    <name type="scientific">uncultured Caudovirales phage</name>
    <dbReference type="NCBI Taxonomy" id="2100421"/>
    <lineage>
        <taxon>Viruses</taxon>
        <taxon>Duplodnaviria</taxon>
        <taxon>Heunggongvirae</taxon>
        <taxon>Uroviricota</taxon>
        <taxon>Caudoviricetes</taxon>
        <taxon>Peduoviridae</taxon>
        <taxon>Maltschvirus</taxon>
        <taxon>Maltschvirus maltsch</taxon>
    </lineage>
</organism>
<reference evidence="2" key="1">
    <citation type="submission" date="2020-04" db="EMBL/GenBank/DDBJ databases">
        <authorList>
            <person name="Chiriac C."/>
            <person name="Salcher M."/>
            <person name="Ghai R."/>
            <person name="Kavagutti S V."/>
        </authorList>
    </citation>
    <scope>NUCLEOTIDE SEQUENCE</scope>
</reference>
<dbReference type="InterPro" id="IPR007731">
    <property type="entry name" value="DUF669"/>
</dbReference>